<keyword evidence="6" id="KW-1185">Reference proteome</keyword>
<dbReference type="InterPro" id="IPR000182">
    <property type="entry name" value="GNAT_dom"/>
</dbReference>
<dbReference type="AlphaFoldDB" id="A0A7X2LWK4"/>
<dbReference type="PANTHER" id="PTHR43792:SF8">
    <property type="entry name" value="[RIBOSOMAL PROTEIN US5]-ALANINE N-ACETYLTRANSFERASE"/>
    <property type="match status" value="1"/>
</dbReference>
<keyword evidence="2" id="KW-0012">Acyltransferase</keyword>
<dbReference type="InterPro" id="IPR051531">
    <property type="entry name" value="N-acetyltransferase"/>
</dbReference>
<feature type="domain" description="N-acetyltransferase" evidence="4">
    <location>
        <begin position="14"/>
        <end position="180"/>
    </location>
</feature>
<evidence type="ECO:0000313" key="6">
    <source>
        <dbReference type="Proteomes" id="UP000446768"/>
    </source>
</evidence>
<comment type="caution">
    <text evidence="5">The sequence shown here is derived from an EMBL/GenBank/DDBJ whole genome shotgun (WGS) entry which is preliminary data.</text>
</comment>
<organism evidence="5 6">
    <name type="scientific">Pseudoduganella rivuli</name>
    <dbReference type="NCBI Taxonomy" id="2666085"/>
    <lineage>
        <taxon>Bacteria</taxon>
        <taxon>Pseudomonadati</taxon>
        <taxon>Pseudomonadota</taxon>
        <taxon>Betaproteobacteria</taxon>
        <taxon>Burkholderiales</taxon>
        <taxon>Oxalobacteraceae</taxon>
        <taxon>Telluria group</taxon>
        <taxon>Pseudoduganella</taxon>
    </lineage>
</organism>
<dbReference type="Pfam" id="PF13302">
    <property type="entry name" value="Acetyltransf_3"/>
    <property type="match status" value="1"/>
</dbReference>
<dbReference type="EMBL" id="WKJJ01000019">
    <property type="protein sequence ID" value="MRV75257.1"/>
    <property type="molecule type" value="Genomic_DNA"/>
</dbReference>
<dbReference type="Gene3D" id="3.40.630.30">
    <property type="match status" value="1"/>
</dbReference>
<dbReference type="RefSeq" id="WP_154379630.1">
    <property type="nucleotide sequence ID" value="NZ_WKJJ01000019.1"/>
</dbReference>
<sequence>MNTFTPVTLKTGRLVLRFVQPDDAGAIYRLFTDPEALRYWSFAPWTDVAQAEENVRETLAAYADGSVLTFAITLAGSGEMIGKCRLSKFSAQNRRCEIGYILDRAHWGKGYAREALAALIGHAFGALDMLRIEADVDPRNSASTQLLERLHFVHEGHLRQRWIVAGEVCDTDFFGLLRADWEAGQQKVA</sequence>
<dbReference type="SUPFAM" id="SSF55729">
    <property type="entry name" value="Acyl-CoA N-acyltransferases (Nat)"/>
    <property type="match status" value="1"/>
</dbReference>
<evidence type="ECO:0000256" key="3">
    <source>
        <dbReference type="ARBA" id="ARBA00038502"/>
    </source>
</evidence>
<evidence type="ECO:0000256" key="1">
    <source>
        <dbReference type="ARBA" id="ARBA00022679"/>
    </source>
</evidence>
<dbReference type="InterPro" id="IPR016181">
    <property type="entry name" value="Acyl_CoA_acyltransferase"/>
</dbReference>
<reference evidence="5 6" key="1">
    <citation type="submission" date="2019-11" db="EMBL/GenBank/DDBJ databases">
        <title>Novel species isolated from a subtropical stream in China.</title>
        <authorList>
            <person name="Lu H."/>
        </authorList>
    </citation>
    <scope>NUCLEOTIDE SEQUENCE [LARGE SCALE GENOMIC DNA]</scope>
    <source>
        <strain evidence="5 6">FT92W</strain>
    </source>
</reference>
<evidence type="ECO:0000313" key="5">
    <source>
        <dbReference type="EMBL" id="MRV75257.1"/>
    </source>
</evidence>
<dbReference type="PANTHER" id="PTHR43792">
    <property type="entry name" value="GNAT FAMILY, PUTATIVE (AFU_ORTHOLOGUE AFUA_3G00765)-RELATED-RELATED"/>
    <property type="match status" value="1"/>
</dbReference>
<evidence type="ECO:0000256" key="2">
    <source>
        <dbReference type="ARBA" id="ARBA00023315"/>
    </source>
</evidence>
<dbReference type="GO" id="GO:0016747">
    <property type="term" value="F:acyltransferase activity, transferring groups other than amino-acyl groups"/>
    <property type="evidence" value="ECO:0007669"/>
    <property type="project" value="InterPro"/>
</dbReference>
<accession>A0A7X2LWK4</accession>
<comment type="similarity">
    <text evidence="3">Belongs to the acetyltransferase family. RimJ subfamily.</text>
</comment>
<protein>
    <submittedName>
        <fullName evidence="5">GNAT family N-acetyltransferase</fullName>
    </submittedName>
</protein>
<keyword evidence="1 5" id="KW-0808">Transferase</keyword>
<gene>
    <name evidence="5" type="ORF">GJ700_26420</name>
</gene>
<name>A0A7X2LWK4_9BURK</name>
<evidence type="ECO:0000259" key="4">
    <source>
        <dbReference type="PROSITE" id="PS51186"/>
    </source>
</evidence>
<dbReference type="Proteomes" id="UP000446768">
    <property type="component" value="Unassembled WGS sequence"/>
</dbReference>
<proteinExistence type="inferred from homology"/>
<dbReference type="CDD" id="cd04301">
    <property type="entry name" value="NAT_SF"/>
    <property type="match status" value="1"/>
</dbReference>
<dbReference type="PROSITE" id="PS51186">
    <property type="entry name" value="GNAT"/>
    <property type="match status" value="1"/>
</dbReference>